<dbReference type="Pfam" id="PF17906">
    <property type="entry name" value="HTH_48"/>
    <property type="match status" value="1"/>
</dbReference>
<dbReference type="Pfam" id="PF00646">
    <property type="entry name" value="F-box"/>
    <property type="match status" value="1"/>
</dbReference>
<evidence type="ECO:0000313" key="3">
    <source>
        <dbReference type="Proteomes" id="UP000230233"/>
    </source>
</evidence>
<feature type="domain" description="F-box" evidence="1">
    <location>
        <begin position="73"/>
        <end position="120"/>
    </location>
</feature>
<dbReference type="InterPro" id="IPR041426">
    <property type="entry name" value="Mos1_HTH"/>
</dbReference>
<protein>
    <recommendedName>
        <fullName evidence="1">F-box domain-containing protein</fullName>
    </recommendedName>
</protein>
<dbReference type="Pfam" id="PF01827">
    <property type="entry name" value="FTH"/>
    <property type="match status" value="1"/>
</dbReference>
<organism evidence="2 3">
    <name type="scientific">Caenorhabditis nigoni</name>
    <dbReference type="NCBI Taxonomy" id="1611254"/>
    <lineage>
        <taxon>Eukaryota</taxon>
        <taxon>Metazoa</taxon>
        <taxon>Ecdysozoa</taxon>
        <taxon>Nematoda</taxon>
        <taxon>Chromadorea</taxon>
        <taxon>Rhabditida</taxon>
        <taxon>Rhabditina</taxon>
        <taxon>Rhabditomorpha</taxon>
        <taxon>Rhabditoidea</taxon>
        <taxon>Rhabditidae</taxon>
        <taxon>Peloderinae</taxon>
        <taxon>Caenorhabditis</taxon>
    </lineage>
</organism>
<reference evidence="3" key="1">
    <citation type="submission" date="2017-10" db="EMBL/GenBank/DDBJ databases">
        <title>Rapid genome shrinkage in a self-fertile nematode reveals novel sperm competition proteins.</title>
        <authorList>
            <person name="Yin D."/>
            <person name="Schwarz E.M."/>
            <person name="Thomas C.G."/>
            <person name="Felde R.L."/>
            <person name="Korf I.F."/>
            <person name="Cutter A.D."/>
            <person name="Schartner C.M."/>
            <person name="Ralston E.J."/>
            <person name="Meyer B.J."/>
            <person name="Haag E.S."/>
        </authorList>
    </citation>
    <scope>NUCLEOTIDE SEQUENCE [LARGE SCALE GENOMIC DNA]</scope>
    <source>
        <strain evidence="3">JU1422</strain>
    </source>
</reference>
<dbReference type="PANTHER" id="PTHR23015:SF4">
    <property type="entry name" value="DUF38 DOMAIN-CONTAINING PROTEIN-RELATED"/>
    <property type="match status" value="1"/>
</dbReference>
<dbReference type="CDD" id="cd22150">
    <property type="entry name" value="F-box_CeFBXA-like"/>
    <property type="match status" value="1"/>
</dbReference>
<gene>
    <name evidence="2" type="ORF">B9Z55_026843</name>
</gene>
<sequence length="350" mass="41175">MEQSTSIKTEEPCLKTHILFEALEKKPIFASYQSFCKKVGQDTMSYPDFEFWWYRFYHGQPVFDHDRSMDPVPKTLMDLPVLLMRKVTENFDPMERSVLRRVNRAMKDVVDSHPAVFEKIEIKSRLGGLSYRLNNKRTVYSRNGKLEKLFKIPGFNVNHLRLYNDPYRSEDDLIDLLPGSLTPKSIDISACTAYKIIKLLLIAKPKHLESIHIDLLESPQVVGPFSRIFEAQQMKQAKFVEVESFERLDVEFLKNFQQVRNFKMELPRYTSERDLRRARDIISTFKGFEKCELQIFDNKIREFCEAFGEVIPDGPSTTVYHRYQIPESNEYLEFSIECDSYSIITVIKSR</sequence>
<dbReference type="PROSITE" id="PS50181">
    <property type="entry name" value="FBOX"/>
    <property type="match status" value="1"/>
</dbReference>
<dbReference type="AlphaFoldDB" id="A0A2G5SI54"/>
<dbReference type="InterPro" id="IPR040161">
    <property type="entry name" value="FB224"/>
</dbReference>
<proteinExistence type="predicted"/>
<dbReference type="EMBL" id="PDUG01000007">
    <property type="protein sequence ID" value="PIC14583.1"/>
    <property type="molecule type" value="Genomic_DNA"/>
</dbReference>
<evidence type="ECO:0000313" key="2">
    <source>
        <dbReference type="EMBL" id="PIC14583.1"/>
    </source>
</evidence>
<dbReference type="GO" id="GO:0045087">
    <property type="term" value="P:innate immune response"/>
    <property type="evidence" value="ECO:0007669"/>
    <property type="project" value="TreeGrafter"/>
</dbReference>
<name>A0A2G5SI54_9PELO</name>
<dbReference type="Proteomes" id="UP000230233">
    <property type="component" value="Unassembled WGS sequence"/>
</dbReference>
<dbReference type="PANTHER" id="PTHR23015">
    <property type="entry name" value="UNCHARACTERIZED C.ELEGANS PROTEIN"/>
    <property type="match status" value="1"/>
</dbReference>
<keyword evidence="3" id="KW-1185">Reference proteome</keyword>
<dbReference type="InterPro" id="IPR001810">
    <property type="entry name" value="F-box_dom"/>
</dbReference>
<comment type="caution">
    <text evidence="2">The sequence shown here is derived from an EMBL/GenBank/DDBJ whole genome shotgun (WGS) entry which is preliminary data.</text>
</comment>
<accession>A0A2G5SI54</accession>
<dbReference type="InterPro" id="IPR002900">
    <property type="entry name" value="DUF38/FTH_CAE_spp"/>
</dbReference>
<dbReference type="SMART" id="SM00256">
    <property type="entry name" value="FBOX"/>
    <property type="match status" value="1"/>
</dbReference>
<evidence type="ECO:0000259" key="1">
    <source>
        <dbReference type="PROSITE" id="PS50181"/>
    </source>
</evidence>